<proteinExistence type="predicted"/>
<accession>R4K7Y6</accession>
<evidence type="ECO:0000313" key="1">
    <source>
        <dbReference type="EMBL" id="AGK96619.1"/>
    </source>
</evidence>
<reference evidence="1 2" key="1">
    <citation type="submission" date="2012-01" db="EMBL/GenBank/DDBJ databases">
        <title>Complete sequence of chromosome of Clostridium pasteurianum BC1.</title>
        <authorList>
            <consortium name="US DOE Joint Genome Institute"/>
            <person name="Lucas S."/>
            <person name="Han J."/>
            <person name="Lapidus A."/>
            <person name="Cheng J.-F."/>
            <person name="Goodwin L."/>
            <person name="Pitluck S."/>
            <person name="Peters L."/>
            <person name="Mikhailova N."/>
            <person name="Teshima H."/>
            <person name="Detter J.C."/>
            <person name="Han C."/>
            <person name="Tapia R."/>
            <person name="Land M."/>
            <person name="Hauser L."/>
            <person name="Kyrpides N."/>
            <person name="Ivanova N."/>
            <person name="Pagani I."/>
            <person name="Dunn J."/>
            <person name="Taghavi S."/>
            <person name="Francis A."/>
            <person name="van der Lelie D."/>
            <person name="Woyke T."/>
        </authorList>
    </citation>
    <scope>NUCLEOTIDE SEQUENCE [LARGE SCALE GENOMIC DNA]</scope>
    <source>
        <strain evidence="1 2">BC1</strain>
    </source>
</reference>
<dbReference type="AlphaFoldDB" id="R4K7Y6"/>
<dbReference type="OrthoDB" id="1708300at2"/>
<dbReference type="Pfam" id="PF19598">
    <property type="entry name" value="DUF6103"/>
    <property type="match status" value="1"/>
</dbReference>
<evidence type="ECO:0000313" key="2">
    <source>
        <dbReference type="Proteomes" id="UP000013523"/>
    </source>
</evidence>
<dbReference type="KEGG" id="cpas:Clopa_1697"/>
<protein>
    <submittedName>
        <fullName evidence="1">Uncharacterized protein</fullName>
    </submittedName>
</protein>
<dbReference type="Proteomes" id="UP000013523">
    <property type="component" value="Chromosome"/>
</dbReference>
<dbReference type="InterPro" id="IPR046085">
    <property type="entry name" value="DUF6103"/>
</dbReference>
<sequence>MKKTSLKLSYDEEKLKAISVALKSKNKNLNDELIKFLDGLYNKNVPKLLKQFIEESESSETIKETAVETQSE</sequence>
<dbReference type="HOGENOM" id="CLU_2715276_0_0_9"/>
<name>R4K7Y6_CLOPA</name>
<dbReference type="EMBL" id="CP003261">
    <property type="protein sequence ID" value="AGK96619.1"/>
    <property type="molecule type" value="Genomic_DNA"/>
</dbReference>
<gene>
    <name evidence="1" type="ORF">Clopa_1697</name>
</gene>
<keyword evidence="2" id="KW-1185">Reference proteome</keyword>
<dbReference type="STRING" id="86416.Clopa_1697"/>
<dbReference type="RefSeq" id="WP_015614938.1">
    <property type="nucleotide sequence ID" value="NC_021182.1"/>
</dbReference>
<organism evidence="1 2">
    <name type="scientific">Clostridium pasteurianum BC1</name>
    <dbReference type="NCBI Taxonomy" id="86416"/>
    <lineage>
        <taxon>Bacteria</taxon>
        <taxon>Bacillati</taxon>
        <taxon>Bacillota</taxon>
        <taxon>Clostridia</taxon>
        <taxon>Eubacteriales</taxon>
        <taxon>Clostridiaceae</taxon>
        <taxon>Clostridium</taxon>
    </lineage>
</organism>
<dbReference type="PATRIC" id="fig|86416.3.peg.1672"/>